<gene>
    <name evidence="1" type="ORF">NP603_02305</name>
</gene>
<proteinExistence type="predicted"/>
<organism evidence="1 2">
    <name type="scientific">Methylomonas aurea</name>
    <dbReference type="NCBI Taxonomy" id="2952224"/>
    <lineage>
        <taxon>Bacteria</taxon>
        <taxon>Pseudomonadati</taxon>
        <taxon>Pseudomonadota</taxon>
        <taxon>Gammaproteobacteria</taxon>
        <taxon>Methylococcales</taxon>
        <taxon>Methylococcaceae</taxon>
        <taxon>Methylomonas</taxon>
    </lineage>
</organism>
<reference evidence="1 2" key="1">
    <citation type="submission" date="2022-07" db="EMBL/GenBank/DDBJ databases">
        <title>Methylomonas rivi sp. nov., Methylomonas rosea sp. nov., Methylomonas aureus sp. nov. and Methylomonas subterranea sp. nov., four novel methanotrophs isolated from a freshwater creek and the deep terrestrial subsurface.</title>
        <authorList>
            <person name="Abin C."/>
            <person name="Sankaranarayanan K."/>
            <person name="Garner C."/>
            <person name="Sindelar R."/>
            <person name="Kotary K."/>
            <person name="Garner R."/>
            <person name="Barclay S."/>
            <person name="Lawson P."/>
            <person name="Krumholz L."/>
        </authorList>
    </citation>
    <scope>NUCLEOTIDE SEQUENCE [LARGE SCALE GENOMIC DNA]</scope>
    <source>
        <strain evidence="1 2">SURF-1</strain>
    </source>
</reference>
<sequence>MCFALWVLRMQIGAPADLSARQPSDFSLLGQRKVTKRKATPPVLGAAKGMVLPATWKRNHLAALA</sequence>
<dbReference type="Proteomes" id="UP001524569">
    <property type="component" value="Unassembled WGS sequence"/>
</dbReference>
<accession>A0ABT1UE17</accession>
<keyword evidence="2" id="KW-1185">Reference proteome</keyword>
<dbReference type="EMBL" id="JANIBM010000002">
    <property type="protein sequence ID" value="MCQ8179930.1"/>
    <property type="molecule type" value="Genomic_DNA"/>
</dbReference>
<name>A0ABT1UE17_9GAMM</name>
<evidence type="ECO:0000313" key="2">
    <source>
        <dbReference type="Proteomes" id="UP001524569"/>
    </source>
</evidence>
<evidence type="ECO:0000313" key="1">
    <source>
        <dbReference type="EMBL" id="MCQ8179930.1"/>
    </source>
</evidence>
<dbReference type="RefSeq" id="WP_256609310.1">
    <property type="nucleotide sequence ID" value="NZ_JANIBM010000002.1"/>
</dbReference>
<protein>
    <submittedName>
        <fullName evidence="1">Uncharacterized protein</fullName>
    </submittedName>
</protein>
<comment type="caution">
    <text evidence="1">The sequence shown here is derived from an EMBL/GenBank/DDBJ whole genome shotgun (WGS) entry which is preliminary data.</text>
</comment>